<evidence type="ECO:0000259" key="4">
    <source>
        <dbReference type="Pfam" id="PF00501"/>
    </source>
</evidence>
<gene>
    <name evidence="6" type="ORF">B0T10DRAFT_609400</name>
</gene>
<evidence type="ECO:0000256" key="3">
    <source>
        <dbReference type="ARBA" id="ARBA00022857"/>
    </source>
</evidence>
<organism evidence="6 7">
    <name type="scientific">Thelonectria olida</name>
    <dbReference type="NCBI Taxonomy" id="1576542"/>
    <lineage>
        <taxon>Eukaryota</taxon>
        <taxon>Fungi</taxon>
        <taxon>Dikarya</taxon>
        <taxon>Ascomycota</taxon>
        <taxon>Pezizomycotina</taxon>
        <taxon>Sordariomycetes</taxon>
        <taxon>Hypocreomycetidae</taxon>
        <taxon>Hypocreales</taxon>
        <taxon>Nectriaceae</taxon>
        <taxon>Thelonectria</taxon>
    </lineage>
</organism>
<keyword evidence="3" id="KW-0521">NADP</keyword>
<dbReference type="Pfam" id="PF00501">
    <property type="entry name" value="AMP-binding"/>
    <property type="match status" value="1"/>
</dbReference>
<keyword evidence="1" id="KW-0596">Phosphopantetheine</keyword>
<dbReference type="OrthoDB" id="429813at2759"/>
<dbReference type="Pfam" id="PF23562">
    <property type="entry name" value="AMP-binding_C_3"/>
    <property type="match status" value="1"/>
</dbReference>
<evidence type="ECO:0000256" key="2">
    <source>
        <dbReference type="ARBA" id="ARBA00022553"/>
    </source>
</evidence>
<dbReference type="InterPro" id="IPR000873">
    <property type="entry name" value="AMP-dep_synth/lig_dom"/>
</dbReference>
<dbReference type="InterPro" id="IPR013120">
    <property type="entry name" value="FAR_NAD-bd"/>
</dbReference>
<dbReference type="InterPro" id="IPR036291">
    <property type="entry name" value="NAD(P)-bd_dom_sf"/>
</dbReference>
<evidence type="ECO:0000259" key="5">
    <source>
        <dbReference type="Pfam" id="PF07993"/>
    </source>
</evidence>
<dbReference type="SUPFAM" id="SSF47336">
    <property type="entry name" value="ACP-like"/>
    <property type="match status" value="1"/>
</dbReference>
<dbReference type="AlphaFoldDB" id="A0A9P8VZ67"/>
<dbReference type="Gene3D" id="3.40.50.12780">
    <property type="entry name" value="N-terminal domain of ligase-like"/>
    <property type="match status" value="1"/>
</dbReference>
<dbReference type="InterPro" id="IPR020845">
    <property type="entry name" value="AMP-binding_CS"/>
</dbReference>
<dbReference type="PROSITE" id="PS00455">
    <property type="entry name" value="AMP_BINDING"/>
    <property type="match status" value="1"/>
</dbReference>
<sequence length="1051" mass="115402">MTIRHDIASPKTPVAQAYEASSKLFTVDELIRTRAAELGNSALIGSPVSGVADFEEHSARSLDKYADAAVVKLRELGLEPVDASLGEAPVVAILAQSGLNIVVQIIALNRLGYASFLISTRLPSPAIIQLLDLANCDKILTTSNFHPVLAEVQEQRTLRVLPLLVHSDYSHKSAPRFVRPFTSDKEAKKVAVIIHSSGSTGLPKPIFLTNRSCLAAFSTNLGLRALLTSPMFHSHGFYEIFRSIYSGKPIYITNYGLPLTRESVVQMIDTVKPDLFHCVPYVIKLLAEADEGIQALAGIKIVLYAGSGCPDDLGNQLVERGVNLCGNYGATETGRLMNSTRPEGDKDWNYLRSLPQAEPFILWDEVAPGLYECVALDGLPSKSTINSDDPPGSFRTRDLFTPHPTRPKLWKYACRLDDRFTLINGEKVLPLPIEGRIRQEEIVKEAIVFGDGKSYPGVLIVKADRAADIPDDEFLERIWPAVEAANQRAEAFSRIPKELVIVLSPETVYPKTDKGTFIRVPTYRQFASEIQAAYDTFEGEDETQNGGTLSLEGEALETYLLRQLEEKCGAQLPSTESDFFAAGVDSLQCIKMWSLIKRDVDLGGRQSELGQNVLYETGNVKALARHLEALKAGSLNETDSELQKMESLITKYSSFNRHVPMKAVQPERELVLLTGVTGGLGAHILDQLTASPKVGAVWAMVRASSDAAASERLHKSLQGRGITLTEEQKSKVIALSCDLSRPDLGLDASRVSQLKEKLTAIIHSAWAVNFNISVQSFEDQHIKAVHNLIQLSLGVETPKPARFFFCSSVSSAGGSPRPGVVQESYVPSPSFAQKTGYARSKYVAEHITRNAAKDADARARVLRIGQLVGDSKIGEWNATEGIPLMIQTAVTLGALPALDEEMTWLPVDYAAKVILDVANLGTQTPADRSMDHDLAYHVLNPTRFHWARDMLPSLASAGLEFETLPTAQWMDRLRQSDRDATKNPPIKLLDWFEGKYGPKAASSAEKGVLEYLTCKTKEDGASLRNLPDVTDVSYVQMMLGRLGRHWKGEDI</sequence>
<dbReference type="Pfam" id="PF07993">
    <property type="entry name" value="NAD_binding_4"/>
    <property type="match status" value="1"/>
</dbReference>
<keyword evidence="7" id="KW-1185">Reference proteome</keyword>
<dbReference type="PANTHER" id="PTHR43439:SF2">
    <property type="entry name" value="ENZYME, PUTATIVE (JCVI)-RELATED"/>
    <property type="match status" value="1"/>
</dbReference>
<evidence type="ECO:0000256" key="1">
    <source>
        <dbReference type="ARBA" id="ARBA00022450"/>
    </source>
</evidence>
<dbReference type="InterPro" id="IPR051414">
    <property type="entry name" value="Adenylate-forming_Reductase"/>
</dbReference>
<evidence type="ECO:0008006" key="8">
    <source>
        <dbReference type="Google" id="ProtNLM"/>
    </source>
</evidence>
<reference evidence="6 7" key="1">
    <citation type="journal article" date="2021" name="Nat. Commun.">
        <title>Genetic determinants of endophytism in the Arabidopsis root mycobiome.</title>
        <authorList>
            <person name="Mesny F."/>
            <person name="Miyauchi S."/>
            <person name="Thiergart T."/>
            <person name="Pickel B."/>
            <person name="Atanasova L."/>
            <person name="Karlsson M."/>
            <person name="Huettel B."/>
            <person name="Barry K.W."/>
            <person name="Haridas S."/>
            <person name="Chen C."/>
            <person name="Bauer D."/>
            <person name="Andreopoulos W."/>
            <person name="Pangilinan J."/>
            <person name="LaButti K."/>
            <person name="Riley R."/>
            <person name="Lipzen A."/>
            <person name="Clum A."/>
            <person name="Drula E."/>
            <person name="Henrissat B."/>
            <person name="Kohler A."/>
            <person name="Grigoriev I.V."/>
            <person name="Martin F.M."/>
            <person name="Hacquard S."/>
        </authorList>
    </citation>
    <scope>NUCLEOTIDE SEQUENCE [LARGE SCALE GENOMIC DNA]</scope>
    <source>
        <strain evidence="6 7">MPI-CAGE-CH-0241</strain>
    </source>
</reference>
<accession>A0A9P8VZ67</accession>
<dbReference type="InterPro" id="IPR042099">
    <property type="entry name" value="ANL_N_sf"/>
</dbReference>
<comment type="caution">
    <text evidence="6">The sequence shown here is derived from an EMBL/GenBank/DDBJ whole genome shotgun (WGS) entry which is preliminary data.</text>
</comment>
<proteinExistence type="predicted"/>
<dbReference type="InterPro" id="IPR036736">
    <property type="entry name" value="ACP-like_sf"/>
</dbReference>
<feature type="domain" description="AMP-dependent synthetase/ligase" evidence="4">
    <location>
        <begin position="54"/>
        <end position="352"/>
    </location>
</feature>
<dbReference type="Gene3D" id="3.40.50.720">
    <property type="entry name" value="NAD(P)-binding Rossmann-like Domain"/>
    <property type="match status" value="1"/>
</dbReference>
<dbReference type="SUPFAM" id="SSF51735">
    <property type="entry name" value="NAD(P)-binding Rossmann-fold domains"/>
    <property type="match status" value="1"/>
</dbReference>
<evidence type="ECO:0000313" key="7">
    <source>
        <dbReference type="Proteomes" id="UP000777438"/>
    </source>
</evidence>
<dbReference type="PANTHER" id="PTHR43439">
    <property type="entry name" value="PHENYLACETATE-COENZYME A LIGASE"/>
    <property type="match status" value="1"/>
</dbReference>
<feature type="domain" description="Thioester reductase (TE)" evidence="5">
    <location>
        <begin position="673"/>
        <end position="914"/>
    </location>
</feature>
<dbReference type="Proteomes" id="UP000777438">
    <property type="component" value="Unassembled WGS sequence"/>
</dbReference>
<evidence type="ECO:0000313" key="6">
    <source>
        <dbReference type="EMBL" id="KAH6880738.1"/>
    </source>
</evidence>
<keyword evidence="2" id="KW-0597">Phosphoprotein</keyword>
<dbReference type="Gene3D" id="1.10.1200.10">
    <property type="entry name" value="ACP-like"/>
    <property type="match status" value="1"/>
</dbReference>
<name>A0A9P8VZ67_9HYPO</name>
<protein>
    <recommendedName>
        <fullName evidence="8">Carrier domain-containing protein</fullName>
    </recommendedName>
</protein>
<dbReference type="SUPFAM" id="SSF56801">
    <property type="entry name" value="Acetyl-CoA synthetase-like"/>
    <property type="match status" value="1"/>
</dbReference>
<dbReference type="EMBL" id="JAGPYM010000025">
    <property type="protein sequence ID" value="KAH6880738.1"/>
    <property type="molecule type" value="Genomic_DNA"/>
</dbReference>